<keyword evidence="3" id="KW-1185">Reference proteome</keyword>
<sequence length="391" mass="43100">MTVPGSKGKSEVKCSLYMDDVSVFCVDGRTIKELEKTCIEFRKASGANINSAKSETLLLGHWTPTRDPLPFPIKQDFLKILQVWFGREGVAEKSWEERLAKTKQKLGLWSFWKLMIEGKSLVLRNETLPVLQYIPPVWSVQRRTAKAITRMIFYFIWNAKMERVKREVMLKTHDKGGKGVPDITTILRGTFEFPSAGALPARKELQAPWPLKGEPPAPWPLKGEPPAPWPLKGEPPAPWPLKGETPAPWPLKGETPAPWPLKGETPAPCPLKGETPAPCPLKGETPAPCPLKGETPGPCPLKGETPGPCPLKGETPAPCPLKGETRAPCPLKGETRAPCPLKGETRAPCLLKGESLAPQPQKGEQQPPPHTPKEYHGPHAHEKSATDPPWR</sequence>
<feature type="region of interest" description="Disordered" evidence="1">
    <location>
        <begin position="298"/>
        <end position="391"/>
    </location>
</feature>
<proteinExistence type="predicted"/>
<dbReference type="EMBL" id="JANPWB010000009">
    <property type="protein sequence ID" value="KAJ1151246.1"/>
    <property type="molecule type" value="Genomic_DNA"/>
</dbReference>
<feature type="compositionally biased region" description="Pro residues" evidence="1">
    <location>
        <begin position="213"/>
        <end position="239"/>
    </location>
</feature>
<feature type="region of interest" description="Disordered" evidence="1">
    <location>
        <begin position="210"/>
        <end position="256"/>
    </location>
</feature>
<protein>
    <submittedName>
        <fullName evidence="2">Uncharacterized protein</fullName>
    </submittedName>
</protein>
<comment type="caution">
    <text evidence="2">The sequence shown here is derived from an EMBL/GenBank/DDBJ whole genome shotgun (WGS) entry which is preliminary data.</text>
</comment>
<evidence type="ECO:0000256" key="1">
    <source>
        <dbReference type="SAM" id="MobiDB-lite"/>
    </source>
</evidence>
<organism evidence="2 3">
    <name type="scientific">Pleurodeles waltl</name>
    <name type="common">Iberian ribbed newt</name>
    <dbReference type="NCBI Taxonomy" id="8319"/>
    <lineage>
        <taxon>Eukaryota</taxon>
        <taxon>Metazoa</taxon>
        <taxon>Chordata</taxon>
        <taxon>Craniata</taxon>
        <taxon>Vertebrata</taxon>
        <taxon>Euteleostomi</taxon>
        <taxon>Amphibia</taxon>
        <taxon>Batrachia</taxon>
        <taxon>Caudata</taxon>
        <taxon>Salamandroidea</taxon>
        <taxon>Salamandridae</taxon>
        <taxon>Pleurodelinae</taxon>
        <taxon>Pleurodeles</taxon>
    </lineage>
</organism>
<accession>A0AAV7RFJ7</accession>
<reference evidence="2" key="1">
    <citation type="journal article" date="2022" name="bioRxiv">
        <title>Sequencing and chromosome-scale assembly of the giantPleurodeles waltlgenome.</title>
        <authorList>
            <person name="Brown T."/>
            <person name="Elewa A."/>
            <person name="Iarovenko S."/>
            <person name="Subramanian E."/>
            <person name="Araus A.J."/>
            <person name="Petzold A."/>
            <person name="Susuki M."/>
            <person name="Suzuki K.-i.T."/>
            <person name="Hayashi T."/>
            <person name="Toyoda A."/>
            <person name="Oliveira C."/>
            <person name="Osipova E."/>
            <person name="Leigh N.D."/>
            <person name="Simon A."/>
            <person name="Yun M.H."/>
        </authorList>
    </citation>
    <scope>NUCLEOTIDE SEQUENCE</scope>
    <source>
        <strain evidence="2">20211129_DDA</strain>
        <tissue evidence="2">Liver</tissue>
    </source>
</reference>
<name>A0AAV7RFJ7_PLEWA</name>
<evidence type="ECO:0000313" key="3">
    <source>
        <dbReference type="Proteomes" id="UP001066276"/>
    </source>
</evidence>
<feature type="compositionally biased region" description="Basic and acidic residues" evidence="1">
    <location>
        <begin position="371"/>
        <end position="391"/>
    </location>
</feature>
<evidence type="ECO:0000313" key="2">
    <source>
        <dbReference type="EMBL" id="KAJ1151246.1"/>
    </source>
</evidence>
<dbReference type="AlphaFoldDB" id="A0AAV7RFJ7"/>
<gene>
    <name evidence="2" type="ORF">NDU88_004030</name>
</gene>
<dbReference type="Proteomes" id="UP001066276">
    <property type="component" value="Chromosome 5"/>
</dbReference>